<name>A0A291Q6B4_9ACTN</name>
<dbReference type="GO" id="GO:0008460">
    <property type="term" value="F:dTDP-glucose 4,6-dehydratase activity"/>
    <property type="evidence" value="ECO:0007669"/>
    <property type="project" value="UniProtKB-EC"/>
</dbReference>
<evidence type="ECO:0000313" key="11">
    <source>
        <dbReference type="Proteomes" id="UP000221011"/>
    </source>
</evidence>
<evidence type="ECO:0000256" key="5">
    <source>
        <dbReference type="ARBA" id="ARBA00016977"/>
    </source>
</evidence>
<keyword evidence="7 8" id="KW-0456">Lyase</keyword>
<evidence type="ECO:0000256" key="6">
    <source>
        <dbReference type="ARBA" id="ARBA00023027"/>
    </source>
</evidence>
<evidence type="ECO:0000256" key="3">
    <source>
        <dbReference type="ARBA" id="ARBA00008178"/>
    </source>
</evidence>
<organism evidence="10 11">
    <name type="scientific">Streptomyces formicae</name>
    <dbReference type="NCBI Taxonomy" id="1616117"/>
    <lineage>
        <taxon>Bacteria</taxon>
        <taxon>Bacillati</taxon>
        <taxon>Actinomycetota</taxon>
        <taxon>Actinomycetes</taxon>
        <taxon>Kitasatosporales</taxon>
        <taxon>Streptomycetaceae</taxon>
        <taxon>Streptomyces</taxon>
    </lineage>
</organism>
<dbReference type="Proteomes" id="UP000221011">
    <property type="component" value="Chromosome"/>
</dbReference>
<sequence length="326" mass="35083">MTVRYLVTGAAGFIGSHFVHDLLGPGSPADAQVTVLDALTYAGDRARIAALDADPRLRFVHGDITDAALVARLIGPGTVIVNFAAETHVDRSIADSGAFVRSNVLGTHTLLEAARAAGAGTFLHVSTDEVYGSIDQGAWTEQSPPDPNSPYAASKAAADLLALSYARTHGLDVRITRCSNNYGSRQHPEKLIPHFVTTLLDGGSVPLYGDGENVRDWLHVSDHCRAIRLVIERGAPGEVYNVGGGTQLTNRALTGMLLDACGADWSAVRRVEDRKAHDRRYCVDDGKLRGLGYRPRVPFERGLAETIDWYRARHRAGDVLDPAGAR</sequence>
<dbReference type="Gene3D" id="3.40.50.720">
    <property type="entry name" value="NAD(P)-binding Rossmann-like Domain"/>
    <property type="match status" value="1"/>
</dbReference>
<dbReference type="KEGG" id="sfk:KY5_2312c"/>
<gene>
    <name evidence="10" type="ORF">KY5_2312c</name>
</gene>
<dbReference type="InterPro" id="IPR016040">
    <property type="entry name" value="NAD(P)-bd_dom"/>
</dbReference>
<dbReference type="GO" id="GO:0009225">
    <property type="term" value="P:nucleotide-sugar metabolic process"/>
    <property type="evidence" value="ECO:0007669"/>
    <property type="project" value="InterPro"/>
</dbReference>
<dbReference type="SUPFAM" id="SSF51735">
    <property type="entry name" value="NAD(P)-binding Rossmann-fold domains"/>
    <property type="match status" value="1"/>
</dbReference>
<dbReference type="InterPro" id="IPR020904">
    <property type="entry name" value="Sc_DH/Rdtase_CS"/>
</dbReference>
<dbReference type="EC" id="4.2.1.46" evidence="4 8"/>
<evidence type="ECO:0000256" key="4">
    <source>
        <dbReference type="ARBA" id="ARBA00011990"/>
    </source>
</evidence>
<dbReference type="AlphaFoldDB" id="A0A291Q6B4"/>
<accession>A0A291Q6B4</accession>
<keyword evidence="6" id="KW-0520">NAD</keyword>
<evidence type="ECO:0000256" key="1">
    <source>
        <dbReference type="ARBA" id="ARBA00001539"/>
    </source>
</evidence>
<evidence type="ECO:0000256" key="8">
    <source>
        <dbReference type="RuleBase" id="RU004473"/>
    </source>
</evidence>
<keyword evidence="11" id="KW-1185">Reference proteome</keyword>
<protein>
    <recommendedName>
        <fullName evidence="5 8">dTDP-glucose 4,6-dehydratase</fullName>
        <ecNumber evidence="4 8">4.2.1.46</ecNumber>
    </recommendedName>
</protein>
<dbReference type="PROSITE" id="PS00061">
    <property type="entry name" value="ADH_SHORT"/>
    <property type="match status" value="1"/>
</dbReference>
<reference evidence="10 11" key="1">
    <citation type="submission" date="2017-08" db="EMBL/GenBank/DDBJ databases">
        <title>Complete Genome Sequence of Streptomyces formicae KY5, the formicamycin producer.</title>
        <authorList>
            <person name="Holmes N.A."/>
            <person name="Devine R."/>
            <person name="Qin Z."/>
            <person name="Seipke R.F."/>
            <person name="Wilkinson B."/>
            <person name="Hutchings M.I."/>
        </authorList>
    </citation>
    <scope>NUCLEOTIDE SEQUENCE [LARGE SCALE GENOMIC DNA]</scope>
    <source>
        <strain evidence="10 11">KY5</strain>
    </source>
</reference>
<dbReference type="Pfam" id="PF16363">
    <property type="entry name" value="GDP_Man_Dehyd"/>
    <property type="match status" value="1"/>
</dbReference>
<feature type="domain" description="NAD(P)-binding" evidence="9">
    <location>
        <begin position="6"/>
        <end position="306"/>
    </location>
</feature>
<evidence type="ECO:0000256" key="2">
    <source>
        <dbReference type="ARBA" id="ARBA00001911"/>
    </source>
</evidence>
<dbReference type="Gene3D" id="3.90.25.10">
    <property type="entry name" value="UDP-galactose 4-epimerase, domain 1"/>
    <property type="match status" value="1"/>
</dbReference>
<dbReference type="InterPro" id="IPR005888">
    <property type="entry name" value="dTDP_Gluc_deHydtase"/>
</dbReference>
<dbReference type="NCBIfam" id="TIGR01181">
    <property type="entry name" value="dTDP_gluc_dehyt"/>
    <property type="match status" value="1"/>
</dbReference>
<dbReference type="RefSeq" id="WP_098242173.1">
    <property type="nucleotide sequence ID" value="NZ_CP022685.1"/>
</dbReference>
<evidence type="ECO:0000256" key="7">
    <source>
        <dbReference type="ARBA" id="ARBA00023239"/>
    </source>
</evidence>
<comment type="cofactor">
    <cofactor evidence="2 8">
        <name>NAD(+)</name>
        <dbReference type="ChEBI" id="CHEBI:57540"/>
    </cofactor>
</comment>
<dbReference type="CDD" id="cd05246">
    <property type="entry name" value="dTDP_GD_SDR_e"/>
    <property type="match status" value="1"/>
</dbReference>
<evidence type="ECO:0000313" key="10">
    <source>
        <dbReference type="EMBL" id="ATL27330.1"/>
    </source>
</evidence>
<dbReference type="EMBL" id="CP022685">
    <property type="protein sequence ID" value="ATL27330.1"/>
    <property type="molecule type" value="Genomic_DNA"/>
</dbReference>
<comment type="catalytic activity">
    <reaction evidence="1 8">
        <text>dTDP-alpha-D-glucose = dTDP-4-dehydro-6-deoxy-alpha-D-glucose + H2O</text>
        <dbReference type="Rhea" id="RHEA:17221"/>
        <dbReference type="ChEBI" id="CHEBI:15377"/>
        <dbReference type="ChEBI" id="CHEBI:57477"/>
        <dbReference type="ChEBI" id="CHEBI:57649"/>
        <dbReference type="EC" id="4.2.1.46"/>
    </reaction>
</comment>
<dbReference type="PANTHER" id="PTHR43000">
    <property type="entry name" value="DTDP-D-GLUCOSE 4,6-DEHYDRATASE-RELATED"/>
    <property type="match status" value="1"/>
</dbReference>
<proteinExistence type="inferred from homology"/>
<dbReference type="InterPro" id="IPR036291">
    <property type="entry name" value="NAD(P)-bd_dom_sf"/>
</dbReference>
<comment type="similarity">
    <text evidence="3 8">Belongs to the NAD(P)-dependent epimerase/dehydratase family. dTDP-glucose dehydratase subfamily.</text>
</comment>
<evidence type="ECO:0000259" key="9">
    <source>
        <dbReference type="Pfam" id="PF16363"/>
    </source>
</evidence>